<keyword evidence="2" id="KW-0413">Isomerase</keyword>
<gene>
    <name evidence="3" type="ORF">RKE40_06500</name>
</gene>
<evidence type="ECO:0000256" key="1">
    <source>
        <dbReference type="ARBA" id="ARBA00007847"/>
    </source>
</evidence>
<dbReference type="PANTHER" id="PTHR21198">
    <property type="entry name" value="GLUTAMATE RACEMASE"/>
    <property type="match status" value="1"/>
</dbReference>
<sequence>MATIGLIGGMSWESTAVYYRLLNEGVRMRQGGLHSADVLMHSVDFSPIAEMQAAGDWAAAGAAMANSARRLESGGASCLVLATNTMHKLADHITQATNLPFLHLADVTAKAIRRTQSRRPLLLATRFTMEQRFYRDRLAAFGVEALVPDEAERTDVHRIIYEELCRGRIEPASKARYLEIVGRAIREEGADGVILGCTEITLLLSQSDFEIPVFDTTALHVEAALDFVGDMAEQVAA</sequence>
<dbReference type="Gene3D" id="3.40.50.1860">
    <property type="match status" value="2"/>
</dbReference>
<dbReference type="EMBL" id="JAWDID010000007">
    <property type="protein sequence ID" value="MDU0339521.1"/>
    <property type="molecule type" value="Genomic_DNA"/>
</dbReference>
<organism evidence="3 4">
    <name type="scientific">Bosea rubneri</name>
    <dbReference type="NCBI Taxonomy" id="3075434"/>
    <lineage>
        <taxon>Bacteria</taxon>
        <taxon>Pseudomonadati</taxon>
        <taxon>Pseudomonadota</taxon>
        <taxon>Alphaproteobacteria</taxon>
        <taxon>Hyphomicrobiales</taxon>
        <taxon>Boseaceae</taxon>
        <taxon>Bosea</taxon>
    </lineage>
</organism>
<dbReference type="SUPFAM" id="SSF53681">
    <property type="entry name" value="Aspartate/glutamate racemase"/>
    <property type="match status" value="2"/>
</dbReference>
<proteinExistence type="inferred from homology"/>
<comment type="similarity">
    <text evidence="1">Belongs to the aspartate/glutamate racemases family.</text>
</comment>
<name>A0ABU3S484_9HYPH</name>
<dbReference type="InterPro" id="IPR004380">
    <property type="entry name" value="Asp_race"/>
</dbReference>
<evidence type="ECO:0000256" key="2">
    <source>
        <dbReference type="ARBA" id="ARBA00023235"/>
    </source>
</evidence>
<dbReference type="InterPro" id="IPR001920">
    <property type="entry name" value="Asp/Glu_race"/>
</dbReference>
<evidence type="ECO:0000313" key="3">
    <source>
        <dbReference type="EMBL" id="MDU0339521.1"/>
    </source>
</evidence>
<accession>A0ABU3S484</accession>
<dbReference type="RefSeq" id="WP_316017424.1">
    <property type="nucleotide sequence ID" value="NZ_JAWDID010000007.1"/>
</dbReference>
<reference evidence="3 4" key="1">
    <citation type="submission" date="2023-09" db="EMBL/GenBank/DDBJ databases">
        <title>Whole genome shotgun sequencing (WGS) of Bosea sp. ZW T0_25, isolated from stored onions (Allium cepa).</title>
        <authorList>
            <person name="Stoll D.A."/>
            <person name="Huch M."/>
        </authorList>
    </citation>
    <scope>NUCLEOTIDE SEQUENCE [LARGE SCALE GENOMIC DNA]</scope>
    <source>
        <strain evidence="3 4">ZW T0_25</strain>
    </source>
</reference>
<dbReference type="Pfam" id="PF01177">
    <property type="entry name" value="Asp_Glu_race"/>
    <property type="match status" value="1"/>
</dbReference>
<evidence type="ECO:0000313" key="4">
    <source>
        <dbReference type="Proteomes" id="UP001254257"/>
    </source>
</evidence>
<comment type="caution">
    <text evidence="3">The sequence shown here is derived from an EMBL/GenBank/DDBJ whole genome shotgun (WGS) entry which is preliminary data.</text>
</comment>
<protein>
    <submittedName>
        <fullName evidence="3">Aspartate/glutamate racemase family protein</fullName>
    </submittedName>
</protein>
<keyword evidence="4" id="KW-1185">Reference proteome</keyword>
<dbReference type="Proteomes" id="UP001254257">
    <property type="component" value="Unassembled WGS sequence"/>
</dbReference>
<dbReference type="InterPro" id="IPR015942">
    <property type="entry name" value="Asp/Glu/hydantoin_racemase"/>
</dbReference>
<dbReference type="NCBIfam" id="TIGR00035">
    <property type="entry name" value="asp_race"/>
    <property type="match status" value="1"/>
</dbReference>
<dbReference type="PANTHER" id="PTHR21198:SF7">
    <property type="entry name" value="ASPARTATE-GLUTAMATE RACEMASE FAMILY"/>
    <property type="match status" value="1"/>
</dbReference>